<reference evidence="2 3" key="1">
    <citation type="submission" date="2019-02" db="EMBL/GenBank/DDBJ databases">
        <title>Genomic Encyclopedia of Type Strains, Phase IV (KMG-IV): sequencing the most valuable type-strain genomes for metagenomic binning, comparative biology and taxonomic classification.</title>
        <authorList>
            <person name="Goeker M."/>
        </authorList>
    </citation>
    <scope>NUCLEOTIDE SEQUENCE [LARGE SCALE GENOMIC DNA]</scope>
    <source>
        <strain evidence="2 3">DSM 101727</strain>
    </source>
</reference>
<dbReference type="RefSeq" id="WP_130342622.1">
    <property type="nucleotide sequence ID" value="NZ_SGWQ01000001.1"/>
</dbReference>
<keyword evidence="3" id="KW-1185">Reference proteome</keyword>
<sequence length="386" mass="40334">MNESIVGVIGATGAAGREAVRALTDPTFFGEPTPVLRLGGRRPDAVQEIADEFGGSVVAVDLEDPAALAEFCAGCTVVLSCAGPSYTIGDRIARAAWAAGADFADVSGYDPVYGQLVALNPEADGRAAVLSAGIYPGLSTLIPRWLVSQGLGDPVGLSAYVGGIEEATVGSAADLVLSIGDGAVWGSSGAGLAAWRDGRRQEHRLRVAEDIEVPFFPDRLTAQPFLSSEAERLAANLGLVELDWYNVFIGDHMRTALNRLRGGSPDDPEALEASARELMRACELDVGGRESYYVMAYWMHGRANGRPTRLTGVLRCDDTFQVTGAVGALAVRALLAGEVPPGVHMAAEALDPADTVTRIRGLPSVLALESIDTTSAADEEVEVGAL</sequence>
<evidence type="ECO:0000313" key="3">
    <source>
        <dbReference type="Proteomes" id="UP000294257"/>
    </source>
</evidence>
<dbReference type="AlphaFoldDB" id="A0A4V2EUL8"/>
<name>A0A4V2EUL8_9PSEU</name>
<dbReference type="PANTHER" id="PTHR43781:SF1">
    <property type="entry name" value="SACCHAROPINE DEHYDROGENASE"/>
    <property type="match status" value="1"/>
</dbReference>
<accession>A0A4V2EUL8</accession>
<dbReference type="EMBL" id="SGWQ01000001">
    <property type="protein sequence ID" value="RZS45023.1"/>
    <property type="molecule type" value="Genomic_DNA"/>
</dbReference>
<protein>
    <submittedName>
        <fullName evidence="2">Putative NAD(P)-binding protein</fullName>
    </submittedName>
</protein>
<evidence type="ECO:0000313" key="2">
    <source>
        <dbReference type="EMBL" id="RZS45023.1"/>
    </source>
</evidence>
<dbReference type="SUPFAM" id="SSF51735">
    <property type="entry name" value="NAD(P)-binding Rossmann-fold domains"/>
    <property type="match status" value="1"/>
</dbReference>
<dbReference type="Gene3D" id="3.40.50.720">
    <property type="entry name" value="NAD(P)-binding Rossmann-like Domain"/>
    <property type="match status" value="1"/>
</dbReference>
<dbReference type="PANTHER" id="PTHR43781">
    <property type="entry name" value="SACCHAROPINE DEHYDROGENASE"/>
    <property type="match status" value="1"/>
</dbReference>
<dbReference type="Pfam" id="PF13460">
    <property type="entry name" value="NAD_binding_10"/>
    <property type="match status" value="1"/>
</dbReference>
<organism evidence="2 3">
    <name type="scientific">Herbihabitans rhizosphaerae</name>
    <dbReference type="NCBI Taxonomy" id="1872711"/>
    <lineage>
        <taxon>Bacteria</taxon>
        <taxon>Bacillati</taxon>
        <taxon>Actinomycetota</taxon>
        <taxon>Actinomycetes</taxon>
        <taxon>Pseudonocardiales</taxon>
        <taxon>Pseudonocardiaceae</taxon>
        <taxon>Herbihabitans</taxon>
    </lineage>
</organism>
<evidence type="ECO:0000259" key="1">
    <source>
        <dbReference type="Pfam" id="PF13460"/>
    </source>
</evidence>
<dbReference type="InterPro" id="IPR036291">
    <property type="entry name" value="NAD(P)-bd_dom_sf"/>
</dbReference>
<dbReference type="Proteomes" id="UP000294257">
    <property type="component" value="Unassembled WGS sequence"/>
</dbReference>
<dbReference type="OrthoDB" id="4414717at2"/>
<gene>
    <name evidence="2" type="ORF">EV193_101907</name>
</gene>
<feature type="domain" description="NAD(P)-binding" evidence="1">
    <location>
        <begin position="10"/>
        <end position="96"/>
    </location>
</feature>
<proteinExistence type="predicted"/>
<comment type="caution">
    <text evidence="2">The sequence shown here is derived from an EMBL/GenBank/DDBJ whole genome shotgun (WGS) entry which is preliminary data.</text>
</comment>
<dbReference type="InterPro" id="IPR016040">
    <property type="entry name" value="NAD(P)-bd_dom"/>
</dbReference>